<dbReference type="SUPFAM" id="SSF47794">
    <property type="entry name" value="Rad51 N-terminal domain-like"/>
    <property type="match status" value="1"/>
</dbReference>
<dbReference type="InterPro" id="IPR010995">
    <property type="entry name" value="DNA_repair_Rad51/TF_NusA_a-hlx"/>
</dbReference>
<evidence type="ECO:0000256" key="2">
    <source>
        <dbReference type="ARBA" id="ARBA00022840"/>
    </source>
</evidence>
<keyword evidence="1 4" id="KW-0547">Nucleotide-binding</keyword>
<evidence type="ECO:0000259" key="6">
    <source>
        <dbReference type="PROSITE" id="PS50163"/>
    </source>
</evidence>
<organism evidence="7 8">
    <name type="scientific">Mya arenaria</name>
    <name type="common">Soft-shell clam</name>
    <dbReference type="NCBI Taxonomy" id="6604"/>
    <lineage>
        <taxon>Eukaryota</taxon>
        <taxon>Metazoa</taxon>
        <taxon>Spiralia</taxon>
        <taxon>Lophotrochozoa</taxon>
        <taxon>Mollusca</taxon>
        <taxon>Bivalvia</taxon>
        <taxon>Autobranchia</taxon>
        <taxon>Heteroconchia</taxon>
        <taxon>Euheterodonta</taxon>
        <taxon>Imparidentia</taxon>
        <taxon>Neoheterodontei</taxon>
        <taxon>Myida</taxon>
        <taxon>Myoidea</taxon>
        <taxon>Myidae</taxon>
        <taxon>Mya</taxon>
    </lineage>
</organism>
<gene>
    <name evidence="7" type="ORF">MAR_029211</name>
</gene>
<keyword evidence="8" id="KW-1185">Reference proteome</keyword>
<dbReference type="InterPro" id="IPR003593">
    <property type="entry name" value="AAA+_ATPase"/>
</dbReference>
<dbReference type="PIRSF" id="PIRSF005856">
    <property type="entry name" value="Rad51"/>
    <property type="match status" value="1"/>
</dbReference>
<sequence length="360" mass="39542">MCAPHNIPLYAPVRKCPGVDPVRVCTEKKAAGNSMKTIAAFKMLEAEDQVVEEAVGVDDDEESLFQDIDLLQNHGINVADIKKLKQSGICTIKGVQMTTRKKLCNIKGISEAKMEKIKEAANKLIDPGFLTALEYADKRKCVFSITSGSQELDKLLGGGIESMAITEAFGEFRTGKTQLSHTLCVTAQLPGANGYTGGKVVFIDTENTFRPDRLRDIADRFNLDQSAVLDNVLYARAYTSEHQYELLDYVAAKFYEESGVFKLLIMDSIMALFRVDFSEYNVAVFITNQMTADPGAAMSFAVDPKKPIGGHILAHASTTRLSLRKGRGETRICKIYDSPDKPESEATFAITQGGINDAKE</sequence>
<dbReference type="Pfam" id="PF14520">
    <property type="entry name" value="HHH_5"/>
    <property type="match status" value="1"/>
</dbReference>
<dbReference type="InterPro" id="IPR027417">
    <property type="entry name" value="P-loop_NTPase"/>
</dbReference>
<dbReference type="PROSITE" id="PS50162">
    <property type="entry name" value="RECA_2"/>
    <property type="match status" value="1"/>
</dbReference>
<dbReference type="InterPro" id="IPR020587">
    <property type="entry name" value="RecA_monomer-monomer_interface"/>
</dbReference>
<keyword evidence="2 4" id="KW-0067">ATP-binding</keyword>
<evidence type="ECO:0000256" key="4">
    <source>
        <dbReference type="RuleBase" id="RU003422"/>
    </source>
</evidence>
<dbReference type="CDD" id="cd19514">
    <property type="entry name" value="DMC1"/>
    <property type="match status" value="1"/>
</dbReference>
<dbReference type="SUPFAM" id="SSF52540">
    <property type="entry name" value="P-loop containing nucleoside triphosphate hydrolases"/>
    <property type="match status" value="1"/>
</dbReference>
<keyword evidence="3" id="KW-0238">DNA-binding</keyword>
<dbReference type="EMBL" id="CP111013">
    <property type="protein sequence ID" value="WAQ96521.1"/>
    <property type="molecule type" value="Genomic_DNA"/>
</dbReference>
<dbReference type="InterPro" id="IPR016467">
    <property type="entry name" value="DNA_recomb/repair_RecA-like"/>
</dbReference>
<dbReference type="PROSITE" id="PS50163">
    <property type="entry name" value="RECA_3"/>
    <property type="match status" value="1"/>
</dbReference>
<accession>A0ABY7DHS1</accession>
<dbReference type="Pfam" id="PF08423">
    <property type="entry name" value="Rad51"/>
    <property type="match status" value="2"/>
</dbReference>
<evidence type="ECO:0000313" key="8">
    <source>
        <dbReference type="Proteomes" id="UP001164746"/>
    </source>
</evidence>
<dbReference type="InterPro" id="IPR013632">
    <property type="entry name" value="Rad51_C"/>
</dbReference>
<dbReference type="PANTHER" id="PTHR22942:SF30">
    <property type="entry name" value="MEIOTIC RECOMBINATION PROTEIN DMC1_LIM15 HOMOLOG"/>
    <property type="match status" value="1"/>
</dbReference>
<evidence type="ECO:0000256" key="1">
    <source>
        <dbReference type="ARBA" id="ARBA00022741"/>
    </source>
</evidence>
<protein>
    <submittedName>
        <fullName evidence="7">DMC1-like protein</fullName>
    </submittedName>
</protein>
<evidence type="ECO:0000313" key="7">
    <source>
        <dbReference type="EMBL" id="WAQ96521.1"/>
    </source>
</evidence>
<dbReference type="Gene3D" id="3.40.50.300">
    <property type="entry name" value="P-loop containing nucleotide triphosphate hydrolases"/>
    <property type="match status" value="1"/>
</dbReference>
<dbReference type="InterPro" id="IPR020588">
    <property type="entry name" value="RecA_ATP-bd"/>
</dbReference>
<reference evidence="7" key="1">
    <citation type="submission" date="2022-11" db="EMBL/GenBank/DDBJ databases">
        <title>Centuries of genome instability and evolution in soft-shell clam transmissible cancer (bioRxiv).</title>
        <authorList>
            <person name="Hart S.F.M."/>
            <person name="Yonemitsu M.A."/>
            <person name="Giersch R.M."/>
            <person name="Beal B.F."/>
            <person name="Arriagada G."/>
            <person name="Davis B.W."/>
            <person name="Ostrander E.A."/>
            <person name="Goff S.P."/>
            <person name="Metzger M.J."/>
        </authorList>
    </citation>
    <scope>NUCLEOTIDE SEQUENCE</scope>
    <source>
        <strain evidence="7">MELC-2E11</strain>
        <tissue evidence="7">Siphon/mantle</tissue>
    </source>
</reference>
<proteinExistence type="inferred from homology"/>
<feature type="domain" description="RecA family profile 1" evidence="5">
    <location>
        <begin position="141"/>
        <end position="360"/>
    </location>
</feature>
<evidence type="ECO:0000256" key="3">
    <source>
        <dbReference type="ARBA" id="ARBA00023125"/>
    </source>
</evidence>
<comment type="similarity">
    <text evidence="4">Belongs to the RecA family.</text>
</comment>
<dbReference type="PANTHER" id="PTHR22942">
    <property type="entry name" value="RECA/RAD51/RADA DNA STRAND-PAIRING FAMILY MEMBER"/>
    <property type="match status" value="1"/>
</dbReference>
<dbReference type="SMART" id="SM00382">
    <property type="entry name" value="AAA"/>
    <property type="match status" value="1"/>
</dbReference>
<dbReference type="Proteomes" id="UP001164746">
    <property type="component" value="Chromosome 2"/>
</dbReference>
<dbReference type="Gene3D" id="1.10.150.20">
    <property type="entry name" value="5' to 3' exonuclease, C-terminal subdomain"/>
    <property type="match status" value="1"/>
</dbReference>
<evidence type="ECO:0000259" key="5">
    <source>
        <dbReference type="PROSITE" id="PS50162"/>
    </source>
</evidence>
<feature type="domain" description="RecA family profile 2" evidence="6">
    <location>
        <begin position="297"/>
        <end position="360"/>
    </location>
</feature>
<name>A0ABY7DHS1_MYAAR</name>